<reference evidence="2 3" key="1">
    <citation type="submission" date="2024-09" db="EMBL/GenBank/DDBJ databases">
        <title>A chromosome-level genome assembly of Gray's grenadier anchovy, Coilia grayii.</title>
        <authorList>
            <person name="Fu Z."/>
        </authorList>
    </citation>
    <scope>NUCLEOTIDE SEQUENCE [LARGE SCALE GENOMIC DNA]</scope>
    <source>
        <strain evidence="2">G4</strain>
        <tissue evidence="2">Muscle</tissue>
    </source>
</reference>
<dbReference type="InterPro" id="IPR002048">
    <property type="entry name" value="EF_hand_dom"/>
</dbReference>
<dbReference type="Proteomes" id="UP001591681">
    <property type="component" value="Unassembled WGS sequence"/>
</dbReference>
<comment type="caution">
    <text evidence="2">The sequence shown here is derived from an EMBL/GenBank/DDBJ whole genome shotgun (WGS) entry which is preliminary data.</text>
</comment>
<dbReference type="InterPro" id="IPR011992">
    <property type="entry name" value="EF-hand-dom_pair"/>
</dbReference>
<feature type="domain" description="EF-hand" evidence="1">
    <location>
        <begin position="76"/>
        <end position="111"/>
    </location>
</feature>
<dbReference type="PANTHER" id="PTHR11639">
    <property type="entry name" value="S100 CALCIUM-BINDING PROTEIN"/>
    <property type="match status" value="1"/>
</dbReference>
<accession>A0ABD1JAJ6</accession>
<dbReference type="AlphaFoldDB" id="A0ABD1JAJ6"/>
<organism evidence="2 3">
    <name type="scientific">Coilia grayii</name>
    <name type="common">Gray's grenadier anchovy</name>
    <dbReference type="NCBI Taxonomy" id="363190"/>
    <lineage>
        <taxon>Eukaryota</taxon>
        <taxon>Metazoa</taxon>
        <taxon>Chordata</taxon>
        <taxon>Craniata</taxon>
        <taxon>Vertebrata</taxon>
        <taxon>Euteleostomi</taxon>
        <taxon>Actinopterygii</taxon>
        <taxon>Neopterygii</taxon>
        <taxon>Teleostei</taxon>
        <taxon>Clupei</taxon>
        <taxon>Clupeiformes</taxon>
        <taxon>Clupeoidei</taxon>
        <taxon>Engraulidae</taxon>
        <taxon>Coilinae</taxon>
        <taxon>Coilia</taxon>
    </lineage>
</organism>
<dbReference type="SMART" id="SM01394">
    <property type="entry name" value="S_100"/>
    <property type="match status" value="1"/>
</dbReference>
<proteinExistence type="predicted"/>
<dbReference type="EMBL" id="JBHFQA010000017">
    <property type="protein sequence ID" value="KAL2084208.1"/>
    <property type="molecule type" value="Genomic_DNA"/>
</dbReference>
<evidence type="ECO:0000313" key="2">
    <source>
        <dbReference type="EMBL" id="KAL2084208.1"/>
    </source>
</evidence>
<dbReference type="PROSITE" id="PS50222">
    <property type="entry name" value="EF_HAND_2"/>
    <property type="match status" value="1"/>
</dbReference>
<evidence type="ECO:0000259" key="1">
    <source>
        <dbReference type="PROSITE" id="PS50222"/>
    </source>
</evidence>
<sequence>MLSAPSESFVHSRSCTLSLLTRQTSDMSKLEQALVAIVEVYEDYAKQDERKNLLSKKELAQLLEAQLSSPEFKGKVDPECIQQAMSKLDKDSDGEVKFGEFAQMMAILARGLFSARRGKGKKKKEDDE</sequence>
<dbReference type="Pfam" id="PF01023">
    <property type="entry name" value="S_100"/>
    <property type="match status" value="1"/>
</dbReference>
<name>A0ABD1JAJ6_9TELE</name>
<dbReference type="PANTHER" id="PTHR11639:SF126">
    <property type="entry name" value="S100 CALCIUM-BINDING PROTEIN W"/>
    <property type="match status" value="1"/>
</dbReference>
<dbReference type="CDD" id="cd00213">
    <property type="entry name" value="S-100"/>
    <property type="match status" value="1"/>
</dbReference>
<dbReference type="SMART" id="SM00054">
    <property type="entry name" value="EFh"/>
    <property type="match status" value="1"/>
</dbReference>
<dbReference type="SUPFAM" id="SSF47473">
    <property type="entry name" value="EF-hand"/>
    <property type="match status" value="1"/>
</dbReference>
<dbReference type="InterPro" id="IPR034325">
    <property type="entry name" value="S-100_dom"/>
</dbReference>
<dbReference type="Gene3D" id="1.10.238.10">
    <property type="entry name" value="EF-hand"/>
    <property type="match status" value="1"/>
</dbReference>
<protein>
    <recommendedName>
        <fullName evidence="1">EF-hand domain-containing protein</fullName>
    </recommendedName>
</protein>
<dbReference type="InterPro" id="IPR013787">
    <property type="entry name" value="S100_Ca-bd_sub"/>
</dbReference>
<evidence type="ECO:0000313" key="3">
    <source>
        <dbReference type="Proteomes" id="UP001591681"/>
    </source>
</evidence>
<gene>
    <name evidence="2" type="ORF">ACEWY4_019726</name>
</gene>
<keyword evidence="3" id="KW-1185">Reference proteome</keyword>